<sequence>MAAIERFSTASRRIGETTHIEVHGELDCSTVPWLEGRMDAVLHDGHGPVVLDLSDLRFMDVSGLRLAVRLKARAQLHGVDLSLMEGPAPVERVFELTGMRPYVPRTARR</sequence>
<dbReference type="NCBIfam" id="TIGR00377">
    <property type="entry name" value="ant_ant_sig"/>
    <property type="match status" value="1"/>
</dbReference>
<feature type="domain" description="STAS" evidence="3">
    <location>
        <begin position="20"/>
        <end position="109"/>
    </location>
</feature>
<evidence type="ECO:0000256" key="1">
    <source>
        <dbReference type="ARBA" id="ARBA00009013"/>
    </source>
</evidence>
<dbReference type="RefSeq" id="WP_270045458.1">
    <property type="nucleotide sequence ID" value="NZ_JAPDOD010000060.1"/>
</dbReference>
<comment type="similarity">
    <text evidence="1 2">Belongs to the anti-sigma-factor antagonist family.</text>
</comment>
<evidence type="ECO:0000313" key="5">
    <source>
        <dbReference type="Proteomes" id="UP001149140"/>
    </source>
</evidence>
<dbReference type="CDD" id="cd07043">
    <property type="entry name" value="STAS_anti-anti-sigma_factors"/>
    <property type="match status" value="1"/>
</dbReference>
<evidence type="ECO:0000313" key="4">
    <source>
        <dbReference type="EMBL" id="MDA0166200.1"/>
    </source>
</evidence>
<organism evidence="4 5">
    <name type="scientific">Solirubrobacter ginsenosidimutans</name>
    <dbReference type="NCBI Taxonomy" id="490573"/>
    <lineage>
        <taxon>Bacteria</taxon>
        <taxon>Bacillati</taxon>
        <taxon>Actinomycetota</taxon>
        <taxon>Thermoleophilia</taxon>
        <taxon>Solirubrobacterales</taxon>
        <taxon>Solirubrobacteraceae</taxon>
        <taxon>Solirubrobacter</taxon>
    </lineage>
</organism>
<dbReference type="PROSITE" id="PS50801">
    <property type="entry name" value="STAS"/>
    <property type="match status" value="1"/>
</dbReference>
<gene>
    <name evidence="4" type="ORF">OM076_38400</name>
</gene>
<dbReference type="AlphaFoldDB" id="A0A9X3S3Z5"/>
<accession>A0A9X3S3Z5</accession>
<reference evidence="4" key="1">
    <citation type="submission" date="2022-10" db="EMBL/GenBank/DDBJ databases">
        <title>The WGS of Solirubrobacter ginsenosidimutans DSM 21036.</title>
        <authorList>
            <person name="Jiang Z."/>
        </authorList>
    </citation>
    <scope>NUCLEOTIDE SEQUENCE</scope>
    <source>
        <strain evidence="4">DSM 21036</strain>
    </source>
</reference>
<dbReference type="Gene3D" id="3.30.750.24">
    <property type="entry name" value="STAS domain"/>
    <property type="match status" value="1"/>
</dbReference>
<dbReference type="InterPro" id="IPR036513">
    <property type="entry name" value="STAS_dom_sf"/>
</dbReference>
<dbReference type="GO" id="GO:0043856">
    <property type="term" value="F:anti-sigma factor antagonist activity"/>
    <property type="evidence" value="ECO:0007669"/>
    <property type="project" value="InterPro"/>
</dbReference>
<protein>
    <recommendedName>
        <fullName evidence="2">Anti-sigma factor antagonist</fullName>
    </recommendedName>
</protein>
<dbReference type="InterPro" id="IPR003658">
    <property type="entry name" value="Anti-sigma_ant"/>
</dbReference>
<comment type="caution">
    <text evidence="4">The sequence shown here is derived from an EMBL/GenBank/DDBJ whole genome shotgun (WGS) entry which is preliminary data.</text>
</comment>
<dbReference type="SUPFAM" id="SSF52091">
    <property type="entry name" value="SpoIIaa-like"/>
    <property type="match status" value="1"/>
</dbReference>
<dbReference type="PANTHER" id="PTHR33495:SF2">
    <property type="entry name" value="ANTI-SIGMA FACTOR ANTAGONIST TM_1081-RELATED"/>
    <property type="match status" value="1"/>
</dbReference>
<dbReference type="Proteomes" id="UP001149140">
    <property type="component" value="Unassembled WGS sequence"/>
</dbReference>
<dbReference type="EMBL" id="JAPDOD010000060">
    <property type="protein sequence ID" value="MDA0166200.1"/>
    <property type="molecule type" value="Genomic_DNA"/>
</dbReference>
<evidence type="ECO:0000259" key="3">
    <source>
        <dbReference type="PROSITE" id="PS50801"/>
    </source>
</evidence>
<evidence type="ECO:0000256" key="2">
    <source>
        <dbReference type="RuleBase" id="RU003749"/>
    </source>
</evidence>
<dbReference type="InterPro" id="IPR058548">
    <property type="entry name" value="MlaB-like_STAS"/>
</dbReference>
<dbReference type="PANTHER" id="PTHR33495">
    <property type="entry name" value="ANTI-SIGMA FACTOR ANTAGONIST TM_1081-RELATED-RELATED"/>
    <property type="match status" value="1"/>
</dbReference>
<keyword evidence="5" id="KW-1185">Reference proteome</keyword>
<name>A0A9X3S3Z5_9ACTN</name>
<dbReference type="Pfam" id="PF13466">
    <property type="entry name" value="STAS_2"/>
    <property type="match status" value="1"/>
</dbReference>
<dbReference type="InterPro" id="IPR002645">
    <property type="entry name" value="STAS_dom"/>
</dbReference>
<proteinExistence type="inferred from homology"/>